<evidence type="ECO:0000313" key="1">
    <source>
        <dbReference type="EMBL" id="KDO30028.1"/>
    </source>
</evidence>
<evidence type="ECO:0000313" key="2">
    <source>
        <dbReference type="Proteomes" id="UP000030745"/>
    </source>
</evidence>
<keyword evidence="2" id="KW-1185">Reference proteome</keyword>
<proteinExistence type="predicted"/>
<accession>A0A067CHM9</accession>
<dbReference type="GeneID" id="24127621"/>
<sequence length="235" mass="25610">MGPPKGIMAPLPPSLPVLLTVKAGQRDKSRKTVATYEFEHVLEEGFNVLFSKAANYLDRAVVTHNESPNPPPQGKAKLVKIPSVVKVFLKTSTNATQKEYVCIEVGNYMAAITSAWNNASVRRGGQTAYKLELFVYLKRRDGGDIDGLEGMPKAEPARLVQVPSTSTYDAQATFAEAPMVPVLLPSDVRPTSAPVRPSSVSVYRPLDFLINGQVVPMLVNVEQLRSLLAEPPQPQ</sequence>
<reference evidence="1 2" key="1">
    <citation type="journal article" date="2013" name="PLoS Genet.">
        <title>Distinctive expansion of potential virulence genes in the genome of the oomycete fish pathogen Saprolegnia parasitica.</title>
        <authorList>
            <person name="Jiang R.H."/>
            <person name="de Bruijn I."/>
            <person name="Haas B.J."/>
            <person name="Belmonte R."/>
            <person name="Lobach L."/>
            <person name="Christie J."/>
            <person name="van den Ackerveken G."/>
            <person name="Bottin A."/>
            <person name="Bulone V."/>
            <person name="Diaz-Moreno S.M."/>
            <person name="Dumas B."/>
            <person name="Fan L."/>
            <person name="Gaulin E."/>
            <person name="Govers F."/>
            <person name="Grenville-Briggs L.J."/>
            <person name="Horner N.R."/>
            <person name="Levin J.Z."/>
            <person name="Mammella M."/>
            <person name="Meijer H.J."/>
            <person name="Morris P."/>
            <person name="Nusbaum C."/>
            <person name="Oome S."/>
            <person name="Phillips A.J."/>
            <person name="van Rooyen D."/>
            <person name="Rzeszutek E."/>
            <person name="Saraiva M."/>
            <person name="Secombes C.J."/>
            <person name="Seidl M.F."/>
            <person name="Snel B."/>
            <person name="Stassen J.H."/>
            <person name="Sykes S."/>
            <person name="Tripathy S."/>
            <person name="van den Berg H."/>
            <person name="Vega-Arreguin J.C."/>
            <person name="Wawra S."/>
            <person name="Young S.K."/>
            <person name="Zeng Q."/>
            <person name="Dieguez-Uribeondo J."/>
            <person name="Russ C."/>
            <person name="Tyler B.M."/>
            <person name="van West P."/>
        </authorList>
    </citation>
    <scope>NUCLEOTIDE SEQUENCE [LARGE SCALE GENOMIC DNA]</scope>
    <source>
        <strain evidence="1 2">CBS 223.65</strain>
    </source>
</reference>
<dbReference type="AlphaFoldDB" id="A0A067CHM9"/>
<dbReference type="OMA" id="GRPFERC"/>
<name>A0A067CHM9_SAPPC</name>
<dbReference type="Proteomes" id="UP000030745">
    <property type="component" value="Unassembled WGS sequence"/>
</dbReference>
<dbReference type="KEGG" id="spar:SPRG_05218"/>
<organism evidence="1 2">
    <name type="scientific">Saprolegnia parasitica (strain CBS 223.65)</name>
    <dbReference type="NCBI Taxonomy" id="695850"/>
    <lineage>
        <taxon>Eukaryota</taxon>
        <taxon>Sar</taxon>
        <taxon>Stramenopiles</taxon>
        <taxon>Oomycota</taxon>
        <taxon>Saprolegniomycetes</taxon>
        <taxon>Saprolegniales</taxon>
        <taxon>Saprolegniaceae</taxon>
        <taxon>Saprolegnia</taxon>
    </lineage>
</organism>
<gene>
    <name evidence="1" type="ORF">SPRG_05218</name>
</gene>
<dbReference type="VEuPathDB" id="FungiDB:SPRG_05218"/>
<dbReference type="EMBL" id="KK583203">
    <property type="protein sequence ID" value="KDO30028.1"/>
    <property type="molecule type" value="Genomic_DNA"/>
</dbReference>
<dbReference type="OrthoDB" id="65235at2759"/>
<protein>
    <submittedName>
        <fullName evidence="1">Uncharacterized protein</fullName>
    </submittedName>
</protein>
<dbReference type="RefSeq" id="XP_012199210.1">
    <property type="nucleotide sequence ID" value="XM_012343820.1"/>
</dbReference>